<dbReference type="Proteomes" id="UP001150581">
    <property type="component" value="Unassembled WGS sequence"/>
</dbReference>
<protein>
    <submittedName>
        <fullName evidence="1">Uncharacterized protein</fullName>
    </submittedName>
</protein>
<sequence length="571" mass="62298">ILKRQLKEQQQRRAKNEPLLKMANLMNKVGISARESSIDGVGSLPKGISSYSAPTQASRADTVVGAARDSRLSESSVTSGTRPRGPALPNAKPANVINLINSTITVEQGYTKRDFVFRIVTEEGGQYLLQAPDCEQMEDWIAAMRDAATEAAARRLTLFVEEAKKRSNSDAPGAGMSMFMGMGDPESQSQYNQGQGQGQQQQNQQRAMGASDTTRSRFTAFLGGSTSAFGGFGLSSQTPSMPNRTMLTNMQQQQQLQASKEAAANSDPKSFGIDLAKLMPDPKVVPVIVEKCLTEIELRGLEEVGIYRVSGAAADVSRLRSLFNSDPEAVDLSLEEFYDINVVSGVIKQFLRELPEPLMTYNLYEGFINAASIDDYDERLWAIKDLVHALPTTNYTVLKRCVEHLERVTDYEEVNHMYGTNLALVFGPSLLRPPPGSSSFALAMSNLGHAQSVIKNLILQYHWLFNVEEEAEPIEDGEMTVDSTPEMQAASVAADLVEELEAGIPQKRASNNLSVTRAVDSAVVHDSGDQKARPPNISIPNQRDSVALMPLSPATQADMDQLAMAVNNMSV</sequence>
<gene>
    <name evidence="1" type="ORF">LPJ66_003247</name>
</gene>
<name>A0ACC1IKE6_9FUNG</name>
<comment type="caution">
    <text evidence="1">The sequence shown here is derived from an EMBL/GenBank/DDBJ whole genome shotgun (WGS) entry which is preliminary data.</text>
</comment>
<evidence type="ECO:0000313" key="2">
    <source>
        <dbReference type="Proteomes" id="UP001150581"/>
    </source>
</evidence>
<keyword evidence="2" id="KW-1185">Reference proteome</keyword>
<dbReference type="EMBL" id="JANBPG010000314">
    <property type="protein sequence ID" value="KAJ1897640.1"/>
    <property type="molecule type" value="Genomic_DNA"/>
</dbReference>
<accession>A0ACC1IKE6</accession>
<feature type="non-terminal residue" evidence="1">
    <location>
        <position position="1"/>
    </location>
</feature>
<proteinExistence type="predicted"/>
<reference evidence="1" key="1">
    <citation type="submission" date="2022-07" db="EMBL/GenBank/DDBJ databases">
        <title>Phylogenomic reconstructions and comparative analyses of Kickxellomycotina fungi.</title>
        <authorList>
            <person name="Reynolds N.K."/>
            <person name="Stajich J.E."/>
            <person name="Barry K."/>
            <person name="Grigoriev I.V."/>
            <person name="Crous P."/>
            <person name="Smith M.E."/>
        </authorList>
    </citation>
    <scope>NUCLEOTIDE SEQUENCE</scope>
    <source>
        <strain evidence="1">Benny 63K</strain>
    </source>
</reference>
<evidence type="ECO:0000313" key="1">
    <source>
        <dbReference type="EMBL" id="KAJ1897640.1"/>
    </source>
</evidence>
<organism evidence="1 2">
    <name type="scientific">Kickxella alabastrina</name>
    <dbReference type="NCBI Taxonomy" id="61397"/>
    <lineage>
        <taxon>Eukaryota</taxon>
        <taxon>Fungi</taxon>
        <taxon>Fungi incertae sedis</taxon>
        <taxon>Zoopagomycota</taxon>
        <taxon>Kickxellomycotina</taxon>
        <taxon>Kickxellomycetes</taxon>
        <taxon>Kickxellales</taxon>
        <taxon>Kickxellaceae</taxon>
        <taxon>Kickxella</taxon>
    </lineage>
</organism>